<evidence type="ECO:0000256" key="1">
    <source>
        <dbReference type="ARBA" id="ARBA00001916"/>
    </source>
</evidence>
<gene>
    <name evidence="12" type="ORF">BATDEDRAFT_17445</name>
</gene>
<dbReference type="InterPro" id="IPR022419">
    <property type="entry name" value="Porphobilin_deaminase_cofac_BS"/>
</dbReference>
<evidence type="ECO:0000256" key="8">
    <source>
        <dbReference type="ARBA" id="ARBA00030685"/>
    </source>
</evidence>
<evidence type="ECO:0000313" key="12">
    <source>
        <dbReference type="EMBL" id="EGF78257.1"/>
    </source>
</evidence>
<dbReference type="PANTHER" id="PTHR11557:SF0">
    <property type="entry name" value="PORPHOBILINOGEN DEAMINASE"/>
    <property type="match status" value="1"/>
</dbReference>
<dbReference type="InterPro" id="IPR036803">
    <property type="entry name" value="Porphobilinogen_deaminase_C_sf"/>
</dbReference>
<dbReference type="GO" id="GO:0006783">
    <property type="term" value="P:heme biosynthetic process"/>
    <property type="evidence" value="ECO:0000318"/>
    <property type="project" value="GO_Central"/>
</dbReference>
<keyword evidence="13" id="KW-1185">Reference proteome</keyword>
<dbReference type="CDD" id="cd13645">
    <property type="entry name" value="PBP2_HuPBGD_like"/>
    <property type="match status" value="1"/>
</dbReference>
<dbReference type="HOGENOM" id="CLU_019704_0_2_1"/>
<dbReference type="EMBL" id="GL882889">
    <property type="protein sequence ID" value="EGF78257.1"/>
    <property type="molecule type" value="Genomic_DNA"/>
</dbReference>
<dbReference type="EC" id="2.5.1.61" evidence="4"/>
<dbReference type="InParanoid" id="F4P8Z8"/>
<protein>
    <recommendedName>
        <fullName evidence="4">hydroxymethylbilane synthase</fullName>
        <ecNumber evidence="4">2.5.1.61</ecNumber>
    </recommendedName>
    <alternativeName>
        <fullName evidence="9">Hydroxymethylbilane synthase</fullName>
    </alternativeName>
    <alternativeName>
        <fullName evidence="8">Pre-uroporphyrinogen synthase</fullName>
    </alternativeName>
</protein>
<evidence type="ECO:0000256" key="3">
    <source>
        <dbReference type="ARBA" id="ARBA00005638"/>
    </source>
</evidence>
<dbReference type="NCBIfam" id="TIGR00212">
    <property type="entry name" value="hemC"/>
    <property type="match status" value="1"/>
</dbReference>
<dbReference type="SUPFAM" id="SSF53850">
    <property type="entry name" value="Periplasmic binding protein-like II"/>
    <property type="match status" value="1"/>
</dbReference>
<dbReference type="Gene3D" id="3.30.160.40">
    <property type="entry name" value="Porphobilinogen deaminase, C-terminal domain"/>
    <property type="match status" value="1"/>
</dbReference>
<dbReference type="GO" id="GO:0005737">
    <property type="term" value="C:cytoplasm"/>
    <property type="evidence" value="ECO:0000318"/>
    <property type="project" value="GO_Central"/>
</dbReference>
<evidence type="ECO:0000256" key="6">
    <source>
        <dbReference type="ARBA" id="ARBA00023133"/>
    </source>
</evidence>
<dbReference type="Pfam" id="PF01379">
    <property type="entry name" value="Porphobil_deam"/>
    <property type="match status" value="1"/>
</dbReference>
<dbReference type="FunCoup" id="F4P8Z8">
    <property type="interactions" value="379"/>
</dbReference>
<dbReference type="GO" id="GO:0004418">
    <property type="term" value="F:hydroxymethylbilane synthase activity"/>
    <property type="evidence" value="ECO:0000318"/>
    <property type="project" value="GO_Central"/>
</dbReference>
<name>F4P8Z8_BATDJ</name>
<comment type="similarity">
    <text evidence="3">Belongs to the HMBS family.</text>
</comment>
<dbReference type="OMA" id="LWQANHI"/>
<keyword evidence="5" id="KW-0808">Transferase</keyword>
<dbReference type="InterPro" id="IPR000860">
    <property type="entry name" value="HemC"/>
</dbReference>
<dbReference type="FunFam" id="3.40.190.10:FF:000005">
    <property type="entry name" value="Porphobilinogen deaminase"/>
    <property type="match status" value="1"/>
</dbReference>
<dbReference type="UniPathway" id="UPA00251">
    <property type="reaction ID" value="UER00319"/>
</dbReference>
<comment type="pathway">
    <text evidence="2">Porphyrin-containing compound metabolism; protoporphyrin-IX biosynthesis; coproporphyrinogen-III from 5-aminolevulinate: step 2/4.</text>
</comment>
<dbReference type="PRINTS" id="PR00151">
    <property type="entry name" value="PORPHBDMNASE"/>
</dbReference>
<evidence type="ECO:0000256" key="5">
    <source>
        <dbReference type="ARBA" id="ARBA00022679"/>
    </source>
</evidence>
<feature type="domain" description="Porphobilinogen deaminase C-terminal" evidence="11">
    <location>
        <begin position="245"/>
        <end position="324"/>
    </location>
</feature>
<sequence length="342" mass="37302">MSVMSTHNKVIVTDFSKTNFTIGTRESQLAMIQTTHVQALLKQQYPQLTFDINGMTTTGDQVQDVALSKIGTKSLFTKELEMALDDHSVDFVVHSLKDLPTQLPSGMMVGAILEREQPNDVVIMSLKHSFTGLAQLPAGSIIGTSSVRRSAQLKRRFPNLVFQDIRGNLNTRLKKLDDPASPFAAILLAYAGIHRMGWTDRITEILPTVTILHAVGQGAIGIECRENDTCVRSLLAPLNHTPTRIRCTAERSFMRSLEGGCSVPLGVSTSIEPNDTGIDVLCLTGSVTSLDGSIELRHAMSMDLDSEDIEEKVTMAHKLGTALANVLIERGAKDVLDAIRHA</sequence>
<evidence type="ECO:0000259" key="10">
    <source>
        <dbReference type="Pfam" id="PF01379"/>
    </source>
</evidence>
<comment type="cofactor">
    <cofactor evidence="1">
        <name>dipyrromethane</name>
        <dbReference type="ChEBI" id="CHEBI:60342"/>
    </cofactor>
</comment>
<accession>F4P8Z8</accession>
<feature type="domain" description="Porphobilinogen deaminase N-terminal" evidence="10">
    <location>
        <begin position="21"/>
        <end position="231"/>
    </location>
</feature>
<proteinExistence type="inferred from homology"/>
<dbReference type="FunFam" id="3.40.190.10:FF:000260">
    <property type="entry name" value="Porphobilinogen deaminase"/>
    <property type="match status" value="1"/>
</dbReference>
<dbReference type="PROSITE" id="PS00533">
    <property type="entry name" value="PORPHOBILINOGEN_DEAM"/>
    <property type="match status" value="1"/>
</dbReference>
<dbReference type="PANTHER" id="PTHR11557">
    <property type="entry name" value="PORPHOBILINOGEN DEAMINASE"/>
    <property type="match status" value="1"/>
</dbReference>
<evidence type="ECO:0000259" key="11">
    <source>
        <dbReference type="Pfam" id="PF03900"/>
    </source>
</evidence>
<reference evidence="12 13" key="1">
    <citation type="submission" date="2009-12" db="EMBL/GenBank/DDBJ databases">
        <title>The draft genome of Batrachochytrium dendrobatidis.</title>
        <authorList>
            <consortium name="US DOE Joint Genome Institute (JGI-PGF)"/>
            <person name="Kuo A."/>
            <person name="Salamov A."/>
            <person name="Schmutz J."/>
            <person name="Lucas S."/>
            <person name="Pitluck S."/>
            <person name="Rosenblum E."/>
            <person name="Stajich J."/>
            <person name="Eisen M."/>
            <person name="Grigoriev I.V."/>
        </authorList>
    </citation>
    <scope>NUCLEOTIDE SEQUENCE [LARGE SCALE GENOMIC DNA]</scope>
    <source>
        <strain evidence="13">JAM81 / FGSC 10211</strain>
    </source>
</reference>
<dbReference type="InterPro" id="IPR022417">
    <property type="entry name" value="Porphobilin_deaminase_N"/>
</dbReference>
<dbReference type="GO" id="GO:0006782">
    <property type="term" value="P:protoporphyrinogen IX biosynthetic process"/>
    <property type="evidence" value="ECO:0007669"/>
    <property type="project" value="UniProtKB-UniPathway"/>
</dbReference>
<dbReference type="SUPFAM" id="SSF54782">
    <property type="entry name" value="Porphobilinogen deaminase (hydroxymethylbilane synthase), C-terminal domain"/>
    <property type="match status" value="1"/>
</dbReference>
<dbReference type="Pfam" id="PF03900">
    <property type="entry name" value="Porphobil_deamC"/>
    <property type="match status" value="1"/>
</dbReference>
<dbReference type="AlphaFoldDB" id="F4P8Z8"/>
<evidence type="ECO:0000256" key="2">
    <source>
        <dbReference type="ARBA" id="ARBA00004735"/>
    </source>
</evidence>
<dbReference type="HAMAP" id="MF_00260">
    <property type="entry name" value="Porphobil_deam"/>
    <property type="match status" value="1"/>
</dbReference>
<organism evidence="12 13">
    <name type="scientific">Batrachochytrium dendrobatidis (strain JAM81 / FGSC 10211)</name>
    <name type="common">Frog chytrid fungus</name>
    <dbReference type="NCBI Taxonomy" id="684364"/>
    <lineage>
        <taxon>Eukaryota</taxon>
        <taxon>Fungi</taxon>
        <taxon>Fungi incertae sedis</taxon>
        <taxon>Chytridiomycota</taxon>
        <taxon>Chytridiomycota incertae sedis</taxon>
        <taxon>Chytridiomycetes</taxon>
        <taxon>Rhizophydiales</taxon>
        <taxon>Rhizophydiales incertae sedis</taxon>
        <taxon>Batrachochytrium</taxon>
    </lineage>
</organism>
<dbReference type="STRING" id="684364.F4P8Z8"/>
<evidence type="ECO:0000313" key="13">
    <source>
        <dbReference type="Proteomes" id="UP000007241"/>
    </source>
</evidence>
<keyword evidence="6" id="KW-0350">Heme biosynthesis</keyword>
<dbReference type="RefSeq" id="XP_006681015.1">
    <property type="nucleotide sequence ID" value="XM_006680952.1"/>
</dbReference>
<keyword evidence="7" id="KW-0627">Porphyrin biosynthesis</keyword>
<evidence type="ECO:0000256" key="7">
    <source>
        <dbReference type="ARBA" id="ARBA00023244"/>
    </source>
</evidence>
<dbReference type="Proteomes" id="UP000007241">
    <property type="component" value="Unassembled WGS sequence"/>
</dbReference>
<evidence type="ECO:0000256" key="9">
    <source>
        <dbReference type="ARBA" id="ARBA00033064"/>
    </source>
</evidence>
<dbReference type="Gene3D" id="3.40.190.10">
    <property type="entry name" value="Periplasmic binding protein-like II"/>
    <property type="match status" value="2"/>
</dbReference>
<dbReference type="GeneID" id="18237210"/>
<dbReference type="PIRSF" id="PIRSF001438">
    <property type="entry name" value="4pyrrol_synth_OHMeBilane_synth"/>
    <property type="match status" value="1"/>
</dbReference>
<evidence type="ECO:0000256" key="4">
    <source>
        <dbReference type="ARBA" id="ARBA00012655"/>
    </source>
</evidence>
<dbReference type="OrthoDB" id="564646at2759"/>
<dbReference type="InterPro" id="IPR022418">
    <property type="entry name" value="Porphobilinogen_deaminase_C"/>
</dbReference>